<sequence>MNGYLLRKTAVMAGCCCLTVSWILVSSPAASAFPLNSVLSIKIKPITNQALSQIVGRGVIGGKIVYFGVEMQTNWTAPNNQTSMSSTMNVALNSQGNIFKPTITYTMQGTLPQSKSSATNNVSGEGLNNIQGVTQAIQIGGNGNSVQNGMSLNVIKGAPNTASEGNTMTVGTLSNNGVTMTVQPGQLSMALTNDGTTIRQGIGSNGVFQISQVGTNMNNIQNHMALTLGVNPGTNNAQNLAQLQSVLSSLQPAP</sequence>
<feature type="chain" id="PRO_5024314707" description="Fap system outer membrane protein" evidence="1">
    <location>
        <begin position="33"/>
        <end position="254"/>
    </location>
</feature>
<gene>
    <name evidence="2" type="ORF">GCD22_02616</name>
</gene>
<dbReference type="AlphaFoldDB" id="A0A5P9XRZ6"/>
<evidence type="ECO:0000256" key="1">
    <source>
        <dbReference type="SAM" id="SignalP"/>
    </source>
</evidence>
<protein>
    <recommendedName>
        <fullName evidence="4">Fap system outer membrane protein</fullName>
    </recommendedName>
</protein>
<proteinExistence type="predicted"/>
<dbReference type="RefSeq" id="WP_031573786.1">
    <property type="nucleotide sequence ID" value="NZ_CP045571.1"/>
</dbReference>
<organism evidence="2 3">
    <name type="scientific">Acidithiobacillus thiooxidans ATCC 19377</name>
    <dbReference type="NCBI Taxonomy" id="637390"/>
    <lineage>
        <taxon>Bacteria</taxon>
        <taxon>Pseudomonadati</taxon>
        <taxon>Pseudomonadota</taxon>
        <taxon>Acidithiobacillia</taxon>
        <taxon>Acidithiobacillales</taxon>
        <taxon>Acidithiobacillaceae</taxon>
        <taxon>Acidithiobacillus</taxon>
    </lineage>
</organism>
<dbReference type="EMBL" id="CP045571">
    <property type="protein sequence ID" value="QFX96791.1"/>
    <property type="molecule type" value="Genomic_DNA"/>
</dbReference>
<feature type="signal peptide" evidence="1">
    <location>
        <begin position="1"/>
        <end position="32"/>
    </location>
</feature>
<evidence type="ECO:0000313" key="2">
    <source>
        <dbReference type="EMBL" id="QFX96791.1"/>
    </source>
</evidence>
<evidence type="ECO:0000313" key="3">
    <source>
        <dbReference type="Proteomes" id="UP000363590"/>
    </source>
</evidence>
<evidence type="ECO:0008006" key="4">
    <source>
        <dbReference type="Google" id="ProtNLM"/>
    </source>
</evidence>
<accession>A0A5P9XRZ6</accession>
<dbReference type="GeneID" id="60696873"/>
<reference evidence="2 3" key="1">
    <citation type="submission" date="2019-10" db="EMBL/GenBank/DDBJ databases">
        <authorList>
            <person name="Wang R."/>
        </authorList>
    </citation>
    <scope>NUCLEOTIDE SEQUENCE [LARGE SCALE GENOMIC DNA]</scope>
    <source>
        <strain evidence="2 3">ATCC 19377</strain>
    </source>
</reference>
<dbReference type="KEGG" id="atx:GCD22_02616"/>
<dbReference type="Proteomes" id="UP000363590">
    <property type="component" value="Chromosome"/>
</dbReference>
<keyword evidence="1" id="KW-0732">Signal</keyword>
<name>A0A5P9XRZ6_ACITH</name>